<dbReference type="EMBL" id="CAMKVN010005400">
    <property type="protein sequence ID" value="CAI2188785.1"/>
    <property type="molecule type" value="Genomic_DNA"/>
</dbReference>
<dbReference type="GO" id="GO:0003989">
    <property type="term" value="F:acetyl-CoA carboxylase activity"/>
    <property type="evidence" value="ECO:0007669"/>
    <property type="project" value="InterPro"/>
</dbReference>
<dbReference type="Proteomes" id="UP001153678">
    <property type="component" value="Unassembled WGS sequence"/>
</dbReference>
<protein>
    <submittedName>
        <fullName evidence="2">12521_t:CDS:1</fullName>
    </submittedName>
</protein>
<accession>A0A9W4T188</accession>
<dbReference type="Gene3D" id="2.40.50.100">
    <property type="match status" value="1"/>
</dbReference>
<dbReference type="AlphaFoldDB" id="A0A9W4T188"/>
<dbReference type="GO" id="GO:0005524">
    <property type="term" value="F:ATP binding"/>
    <property type="evidence" value="ECO:0007669"/>
    <property type="project" value="InterPro"/>
</dbReference>
<dbReference type="InterPro" id="IPR013537">
    <property type="entry name" value="AcCoA_COase_cen"/>
</dbReference>
<proteinExistence type="predicted"/>
<sequence length="128" mass="14458">NDPTQFRSLSPGKLVKFLVESGDHVKRGDKIHMPFIATEDGIVQFIKTLISSVHYALYFKVQLSVMNPPVLVGDKAHQRYCKVEHIFECILDGYDNQAILHKIPAKLEAALLRISNETHSQGLEYPAK</sequence>
<reference evidence="2" key="1">
    <citation type="submission" date="2022-08" db="EMBL/GenBank/DDBJ databases">
        <authorList>
            <person name="Kallberg Y."/>
            <person name="Tangrot J."/>
            <person name="Rosling A."/>
        </authorList>
    </citation>
    <scope>NUCLEOTIDE SEQUENCE</scope>
    <source>
        <strain evidence="2">Wild A</strain>
    </source>
</reference>
<dbReference type="GO" id="GO:0006633">
    <property type="term" value="P:fatty acid biosynthetic process"/>
    <property type="evidence" value="ECO:0007669"/>
    <property type="project" value="InterPro"/>
</dbReference>
<evidence type="ECO:0000259" key="1">
    <source>
        <dbReference type="Pfam" id="PF08326"/>
    </source>
</evidence>
<dbReference type="SUPFAM" id="SSF51230">
    <property type="entry name" value="Single hybrid motif"/>
    <property type="match status" value="1"/>
</dbReference>
<feature type="domain" description="Acetyl-CoA carboxylase central" evidence="1">
    <location>
        <begin position="51"/>
        <end position="111"/>
    </location>
</feature>
<name>A0A9W4T188_9GLOM</name>
<evidence type="ECO:0000313" key="3">
    <source>
        <dbReference type="Proteomes" id="UP001153678"/>
    </source>
</evidence>
<comment type="caution">
    <text evidence="2">The sequence shown here is derived from an EMBL/GenBank/DDBJ whole genome shotgun (WGS) entry which is preliminary data.</text>
</comment>
<keyword evidence="3" id="KW-1185">Reference proteome</keyword>
<organism evidence="2 3">
    <name type="scientific">Funneliformis geosporum</name>
    <dbReference type="NCBI Taxonomy" id="1117311"/>
    <lineage>
        <taxon>Eukaryota</taxon>
        <taxon>Fungi</taxon>
        <taxon>Fungi incertae sedis</taxon>
        <taxon>Mucoromycota</taxon>
        <taxon>Glomeromycotina</taxon>
        <taxon>Glomeromycetes</taxon>
        <taxon>Glomerales</taxon>
        <taxon>Glomeraceae</taxon>
        <taxon>Funneliformis</taxon>
    </lineage>
</organism>
<gene>
    <name evidence="2" type="ORF">FWILDA_LOCUS13754</name>
</gene>
<evidence type="ECO:0000313" key="2">
    <source>
        <dbReference type="EMBL" id="CAI2188785.1"/>
    </source>
</evidence>
<dbReference type="Pfam" id="PF08326">
    <property type="entry name" value="ACC_central"/>
    <property type="match status" value="1"/>
</dbReference>
<dbReference type="InterPro" id="IPR011053">
    <property type="entry name" value="Single_hybrid_motif"/>
</dbReference>
<dbReference type="OrthoDB" id="14612at2759"/>
<feature type="non-terminal residue" evidence="2">
    <location>
        <position position="128"/>
    </location>
</feature>